<dbReference type="RefSeq" id="WP_350414469.1">
    <property type="nucleotide sequence ID" value="NZ_JBEOKT010000027.1"/>
</dbReference>
<keyword evidence="2" id="KW-1185">Reference proteome</keyword>
<sequence length="136" mass="16187">MLIEQLKSHGFVHGIDVHWKNDMSEFKLRPVNEEVLKTKSIIYCWFDAYNNVAMNVGLTSQTIKARFFYSSGYEKWLNGLIEKDKDRPIRYKWLDYFNQCRSGEVKIYYKPCNPALLRTEEIQMMAALRPILNVKR</sequence>
<organism evidence="1 2">
    <name type="scientific">Pontibacter populi</name>
    <dbReference type="NCBI Taxonomy" id="890055"/>
    <lineage>
        <taxon>Bacteria</taxon>
        <taxon>Pseudomonadati</taxon>
        <taxon>Bacteroidota</taxon>
        <taxon>Cytophagia</taxon>
        <taxon>Cytophagales</taxon>
        <taxon>Hymenobacteraceae</taxon>
        <taxon>Pontibacter</taxon>
    </lineage>
</organism>
<evidence type="ECO:0008006" key="3">
    <source>
        <dbReference type="Google" id="ProtNLM"/>
    </source>
</evidence>
<reference evidence="1 2" key="1">
    <citation type="submission" date="2024-06" db="EMBL/GenBank/DDBJ databases">
        <title>Pontibacter populi HYL7-15.</title>
        <authorList>
            <person name="Kim M.K."/>
        </authorList>
    </citation>
    <scope>NUCLEOTIDE SEQUENCE [LARGE SCALE GENOMIC DNA]</scope>
    <source>
        <strain evidence="1 2">HYL7-15</strain>
    </source>
</reference>
<comment type="caution">
    <text evidence="1">The sequence shown here is derived from an EMBL/GenBank/DDBJ whole genome shotgun (WGS) entry which is preliminary data.</text>
</comment>
<dbReference type="Proteomes" id="UP001476807">
    <property type="component" value="Unassembled WGS sequence"/>
</dbReference>
<dbReference type="EMBL" id="JBEOKT010000027">
    <property type="protein sequence ID" value="MER2999587.1"/>
    <property type="molecule type" value="Genomic_DNA"/>
</dbReference>
<proteinExistence type="predicted"/>
<evidence type="ECO:0000313" key="2">
    <source>
        <dbReference type="Proteomes" id="UP001476807"/>
    </source>
</evidence>
<evidence type="ECO:0000313" key="1">
    <source>
        <dbReference type="EMBL" id="MER2999587.1"/>
    </source>
</evidence>
<protein>
    <recommendedName>
        <fullName evidence="3">WYL domain-containing protein</fullName>
    </recommendedName>
</protein>
<accession>A0ABV1RZM5</accession>
<gene>
    <name evidence="1" type="ORF">ABS362_18690</name>
</gene>
<name>A0ABV1RZM5_9BACT</name>